<comment type="caution">
    <text evidence="6">The sequence shown here is derived from an EMBL/GenBank/DDBJ whole genome shotgun (WGS) entry which is preliminary data.</text>
</comment>
<reference evidence="6 7" key="1">
    <citation type="submission" date="2019-09" db="EMBL/GenBank/DDBJ databases">
        <title>Draft genome sequences of 48 bacterial type strains from the CCUG.</title>
        <authorList>
            <person name="Tunovic T."/>
            <person name="Pineiro-Iglesias B."/>
            <person name="Unosson C."/>
            <person name="Inganas E."/>
            <person name="Ohlen M."/>
            <person name="Cardew S."/>
            <person name="Jensie-Markopoulos S."/>
            <person name="Salva-Serra F."/>
            <person name="Jaen-Luchoro D."/>
            <person name="Karlsson R."/>
            <person name="Svensson-Stadler L."/>
            <person name="Chun J."/>
            <person name="Moore E."/>
        </authorList>
    </citation>
    <scope>NUCLEOTIDE SEQUENCE [LARGE SCALE GENOMIC DNA]</scope>
    <source>
        <strain evidence="6 7">CCUG 30977</strain>
    </source>
</reference>
<evidence type="ECO:0000256" key="2">
    <source>
        <dbReference type="ARBA" id="ARBA00023015"/>
    </source>
</evidence>
<keyword evidence="7" id="KW-1185">Reference proteome</keyword>
<dbReference type="InterPro" id="IPR005119">
    <property type="entry name" value="LysR_subst-bd"/>
</dbReference>
<comment type="similarity">
    <text evidence="1">Belongs to the LysR transcriptional regulatory family.</text>
</comment>
<sequence>MALPPSPSLPPPSPSDDALRLPSLDALRAFEAAARLGSYERAAEALHITASAVGKRVATLEEQLGLTLFQRGSKPLQLSASGREYLAAIWPALEQLARVPQHQRGAQRGQRLRLSAPPTLAREVLVPALPAFAEQHPDIELELVLSVPFLDQGGSDADLDVRHGQALRTDERPLMQDVLIPLASPALLPDGPLRQPGDLARLPLLRNPLEPWTPWFRAVGLDWPEPEQGPRLFDLGMRLEAALCGQGVVLSRPSLARAALRAGRLRPVLGAGATPWLMASSAYWLLPHGEQPAQQAGAAWLREACERAAADGLALITGGS</sequence>
<keyword evidence="3" id="KW-0238">DNA-binding</keyword>
<dbReference type="PANTHER" id="PTHR30537:SF79">
    <property type="entry name" value="TRANSCRIPTIONAL REGULATOR-RELATED"/>
    <property type="match status" value="1"/>
</dbReference>
<dbReference type="AlphaFoldDB" id="A0A643FCS2"/>
<dbReference type="GO" id="GO:0043565">
    <property type="term" value="F:sequence-specific DNA binding"/>
    <property type="evidence" value="ECO:0007669"/>
    <property type="project" value="TreeGrafter"/>
</dbReference>
<dbReference type="EMBL" id="VZPB01000024">
    <property type="protein sequence ID" value="KAB0581608.1"/>
    <property type="molecule type" value="Genomic_DNA"/>
</dbReference>
<evidence type="ECO:0000313" key="6">
    <source>
        <dbReference type="EMBL" id="KAB0581608.1"/>
    </source>
</evidence>
<dbReference type="SUPFAM" id="SSF53850">
    <property type="entry name" value="Periplasmic binding protein-like II"/>
    <property type="match status" value="1"/>
</dbReference>
<dbReference type="PROSITE" id="PS50931">
    <property type="entry name" value="HTH_LYSR"/>
    <property type="match status" value="1"/>
</dbReference>
<dbReference type="Proteomes" id="UP000430120">
    <property type="component" value="Unassembled WGS sequence"/>
</dbReference>
<name>A0A643FCS2_IDEDE</name>
<gene>
    <name evidence="6" type="ORF">F7Q92_11555</name>
</gene>
<dbReference type="Gene3D" id="1.10.10.10">
    <property type="entry name" value="Winged helix-like DNA-binding domain superfamily/Winged helix DNA-binding domain"/>
    <property type="match status" value="1"/>
</dbReference>
<dbReference type="RefSeq" id="WP_151124310.1">
    <property type="nucleotide sequence ID" value="NZ_CP088081.1"/>
</dbReference>
<proteinExistence type="inferred from homology"/>
<dbReference type="Pfam" id="PF00126">
    <property type="entry name" value="HTH_1"/>
    <property type="match status" value="1"/>
</dbReference>
<dbReference type="InterPro" id="IPR036388">
    <property type="entry name" value="WH-like_DNA-bd_sf"/>
</dbReference>
<dbReference type="InterPro" id="IPR000847">
    <property type="entry name" value="LysR_HTH_N"/>
</dbReference>
<dbReference type="Gene3D" id="3.40.190.10">
    <property type="entry name" value="Periplasmic binding protein-like II"/>
    <property type="match status" value="2"/>
</dbReference>
<dbReference type="OrthoDB" id="5526340at2"/>
<evidence type="ECO:0000313" key="7">
    <source>
        <dbReference type="Proteomes" id="UP000430120"/>
    </source>
</evidence>
<protein>
    <submittedName>
        <fullName evidence="6">LysR family transcriptional regulator</fullName>
    </submittedName>
</protein>
<dbReference type="PANTHER" id="PTHR30537">
    <property type="entry name" value="HTH-TYPE TRANSCRIPTIONAL REGULATOR"/>
    <property type="match status" value="1"/>
</dbReference>
<evidence type="ECO:0000259" key="5">
    <source>
        <dbReference type="PROSITE" id="PS50931"/>
    </source>
</evidence>
<feature type="domain" description="HTH lysR-type" evidence="5">
    <location>
        <begin position="22"/>
        <end position="79"/>
    </location>
</feature>
<dbReference type="InterPro" id="IPR036390">
    <property type="entry name" value="WH_DNA-bd_sf"/>
</dbReference>
<evidence type="ECO:0000256" key="3">
    <source>
        <dbReference type="ARBA" id="ARBA00023125"/>
    </source>
</evidence>
<dbReference type="SUPFAM" id="SSF46785">
    <property type="entry name" value="Winged helix' DNA-binding domain"/>
    <property type="match status" value="1"/>
</dbReference>
<dbReference type="Pfam" id="PF03466">
    <property type="entry name" value="LysR_substrate"/>
    <property type="match status" value="1"/>
</dbReference>
<dbReference type="GO" id="GO:0006351">
    <property type="term" value="P:DNA-templated transcription"/>
    <property type="evidence" value="ECO:0007669"/>
    <property type="project" value="TreeGrafter"/>
</dbReference>
<evidence type="ECO:0000256" key="4">
    <source>
        <dbReference type="ARBA" id="ARBA00023163"/>
    </source>
</evidence>
<accession>A0A643FCS2</accession>
<organism evidence="6 7">
    <name type="scientific">Ideonella dechloratans</name>
    <dbReference type="NCBI Taxonomy" id="36863"/>
    <lineage>
        <taxon>Bacteria</taxon>
        <taxon>Pseudomonadati</taxon>
        <taxon>Pseudomonadota</taxon>
        <taxon>Betaproteobacteria</taxon>
        <taxon>Burkholderiales</taxon>
        <taxon>Sphaerotilaceae</taxon>
        <taxon>Ideonella</taxon>
    </lineage>
</organism>
<dbReference type="GO" id="GO:0003700">
    <property type="term" value="F:DNA-binding transcription factor activity"/>
    <property type="evidence" value="ECO:0007669"/>
    <property type="project" value="InterPro"/>
</dbReference>
<evidence type="ECO:0000256" key="1">
    <source>
        <dbReference type="ARBA" id="ARBA00009437"/>
    </source>
</evidence>
<dbReference type="PRINTS" id="PR00039">
    <property type="entry name" value="HTHLYSR"/>
</dbReference>
<keyword evidence="4" id="KW-0804">Transcription</keyword>
<keyword evidence="2" id="KW-0805">Transcription regulation</keyword>
<dbReference type="InterPro" id="IPR058163">
    <property type="entry name" value="LysR-type_TF_proteobact-type"/>
</dbReference>